<sequence length="13" mass="1477">MGLWSSSLSLHMK</sequence>
<reference evidence="1" key="1">
    <citation type="submission" date="2002-07" db="EMBL/GenBank/DDBJ databases">
        <title>Mouse eIF5A, genes and mRNAs.</title>
        <authorList>
            <person name="Jenkins Z.A."/>
            <person name="Johansson H.E."/>
        </authorList>
    </citation>
    <scope>NUCLEOTIDE SEQUENCE</scope>
    <source>
        <strain evidence="1">BALB/c</strain>
    </source>
</reference>
<accession>Q7TMB4</accession>
<gene>
    <name evidence="1 3" type="primary">Eif5a</name>
</gene>
<evidence type="ECO:0000313" key="3">
    <source>
        <dbReference type="MGI" id="MGI:106248"/>
    </source>
</evidence>
<dbReference type="MGI" id="MGI:106248">
    <property type="gene designation" value="Eif5a"/>
</dbReference>
<evidence type="ECO:0000313" key="1">
    <source>
        <dbReference type="EMBL" id="AAN17525.1"/>
    </source>
</evidence>
<dbReference type="EMBL" id="AY129324">
    <property type="protein sequence ID" value="AAN17525.1"/>
    <property type="molecule type" value="mRNA"/>
</dbReference>
<name>Q7TMB4_MOUSE</name>
<organism evidence="1">
    <name type="scientific">Mus musculus</name>
    <name type="common">Mouse</name>
    <dbReference type="NCBI Taxonomy" id="10090"/>
    <lineage>
        <taxon>Eukaryota</taxon>
        <taxon>Metazoa</taxon>
        <taxon>Chordata</taxon>
        <taxon>Craniata</taxon>
        <taxon>Vertebrata</taxon>
        <taxon>Euteleostomi</taxon>
        <taxon>Mammalia</taxon>
        <taxon>Eutheria</taxon>
        <taxon>Euarchontoglires</taxon>
        <taxon>Glires</taxon>
        <taxon>Rodentia</taxon>
        <taxon>Myomorpha</taxon>
        <taxon>Muroidea</taxon>
        <taxon>Muridae</taxon>
        <taxon>Murinae</taxon>
        <taxon>Mus</taxon>
        <taxon>Mus</taxon>
    </lineage>
</organism>
<evidence type="ECO:0000313" key="2">
    <source>
        <dbReference type="EMBL" id="AAN17530.1"/>
    </source>
</evidence>
<protein>
    <submittedName>
        <fullName evidence="2">UORF2</fullName>
    </submittedName>
    <submittedName>
        <fullName evidence="1">UORF4</fullName>
    </submittedName>
</protein>
<dbReference type="AGR" id="MGI:106248"/>
<dbReference type="EMBL" id="AY129326">
    <property type="protein sequence ID" value="AAN17530.1"/>
    <property type="molecule type" value="mRNA"/>
</dbReference>
<dbReference type="EMBL" id="AY129329">
    <property type="protein sequence ID" value="AAN17537.1"/>
    <property type="molecule type" value="mRNA"/>
</dbReference>
<proteinExistence type="evidence at transcript level"/>